<comment type="caution">
    <text evidence="2">The sequence shown here is derived from an EMBL/GenBank/DDBJ whole genome shotgun (WGS) entry which is preliminary data.</text>
</comment>
<dbReference type="Gene3D" id="3.40.47.10">
    <property type="match status" value="1"/>
</dbReference>
<evidence type="ECO:0000313" key="2">
    <source>
        <dbReference type="EMBL" id="OMD47242.1"/>
    </source>
</evidence>
<reference evidence="2 3" key="1">
    <citation type="submission" date="2016-10" db="EMBL/GenBank/DDBJ databases">
        <title>Paenibacillus species isolates.</title>
        <authorList>
            <person name="Beno S.M."/>
        </authorList>
    </citation>
    <scope>NUCLEOTIDE SEQUENCE [LARGE SCALE GENOMIC DNA]</scope>
    <source>
        <strain evidence="2 3">FSL H7-0744</strain>
    </source>
</reference>
<proteinExistence type="predicted"/>
<organism evidence="2 3">
    <name type="scientific">Paenibacillus borealis</name>
    <dbReference type="NCBI Taxonomy" id="160799"/>
    <lineage>
        <taxon>Bacteria</taxon>
        <taxon>Bacillati</taxon>
        <taxon>Bacillota</taxon>
        <taxon>Bacilli</taxon>
        <taxon>Bacillales</taxon>
        <taxon>Paenibacillaceae</taxon>
        <taxon>Paenibacillus</taxon>
    </lineage>
</organism>
<keyword evidence="3" id="KW-1185">Reference proteome</keyword>
<dbReference type="Pfam" id="PF08545">
    <property type="entry name" value="ACP_syn_III"/>
    <property type="match status" value="1"/>
</dbReference>
<dbReference type="SUPFAM" id="SSF53901">
    <property type="entry name" value="Thiolase-like"/>
    <property type="match status" value="1"/>
</dbReference>
<evidence type="ECO:0000259" key="1">
    <source>
        <dbReference type="Pfam" id="PF08545"/>
    </source>
</evidence>
<sequence>MYGFDIKAMSCGSLFAVQVAAGMVTESGPKTRVLAVGADRHSGIMDGADARTRALFGAGDDRFRT</sequence>
<dbReference type="EMBL" id="MPTB01000016">
    <property type="protein sequence ID" value="OMD47242.1"/>
    <property type="molecule type" value="Genomic_DNA"/>
</dbReference>
<gene>
    <name evidence="2" type="ORF">BSK56_13750</name>
</gene>
<dbReference type="InterPro" id="IPR016039">
    <property type="entry name" value="Thiolase-like"/>
</dbReference>
<dbReference type="Proteomes" id="UP000187412">
    <property type="component" value="Unassembled WGS sequence"/>
</dbReference>
<dbReference type="InterPro" id="IPR013751">
    <property type="entry name" value="ACP_syn_III_N"/>
</dbReference>
<feature type="domain" description="Beta-ketoacyl-[acyl-carrier-protein] synthase III N-terminal" evidence="1">
    <location>
        <begin position="4"/>
        <end position="59"/>
    </location>
</feature>
<name>A0ABX3H9V0_PAEBO</name>
<protein>
    <recommendedName>
        <fullName evidence="1">Beta-ketoacyl-[acyl-carrier-protein] synthase III N-terminal domain-containing protein</fullName>
    </recommendedName>
</protein>
<dbReference type="RefSeq" id="WP_076111063.1">
    <property type="nucleotide sequence ID" value="NZ_MPTB01000016.1"/>
</dbReference>
<accession>A0ABX3H9V0</accession>
<evidence type="ECO:0000313" key="3">
    <source>
        <dbReference type="Proteomes" id="UP000187412"/>
    </source>
</evidence>